<evidence type="ECO:0000256" key="1">
    <source>
        <dbReference type="ARBA" id="ARBA00004182"/>
    </source>
</evidence>
<sequence length="62" mass="6540">MQRNPQALHCNSTDFHLRRLNPPARGPYSPAGGSAATTATPVSTTASTIGYTVSRIEDTAPK</sequence>
<reference evidence="15" key="1">
    <citation type="journal article" date="2010" name="J. Gastroenterol.">
        <title>Significant association of different preS mutations with hepatitis B-related cirrhosis or hepatocellular carcinoma.</title>
        <authorList>
            <person name="Yin J."/>
            <person name="Xie J."/>
            <person name="Zhang H."/>
            <person name="Shen Q."/>
            <person name="Han L."/>
            <person name="Lu W."/>
            <person name="Han Y."/>
            <person name="Li C."/>
            <person name="Ni W."/>
            <person name="Wang H."/>
            <person name="Cao G."/>
        </authorList>
    </citation>
    <scope>NUCLEOTIDE SEQUENCE</scope>
    <source>
        <strain evidence="15">P2641</strain>
    </source>
</reference>
<keyword evidence="9" id="KW-1133">Transmembrane helix</keyword>
<dbReference type="EMBL" id="GQ857800">
    <property type="protein sequence ID" value="ADB54979.1"/>
    <property type="molecule type" value="Genomic_DNA"/>
</dbReference>
<evidence type="ECO:0000256" key="3">
    <source>
        <dbReference type="ARBA" id="ARBA00022581"/>
    </source>
</evidence>
<evidence type="ECO:0000256" key="14">
    <source>
        <dbReference type="SAM" id="MobiDB-lite"/>
    </source>
</evidence>
<evidence type="ECO:0000256" key="4">
    <source>
        <dbReference type="ARBA" id="ARBA00022595"/>
    </source>
</evidence>
<evidence type="ECO:0000256" key="13">
    <source>
        <dbReference type="ARBA" id="ARBA00023296"/>
    </source>
</evidence>
<evidence type="ECO:0000256" key="12">
    <source>
        <dbReference type="ARBA" id="ARBA00023288"/>
    </source>
</evidence>
<dbReference type="GO" id="GO:0039663">
    <property type="term" value="P:membrane fusion involved in viral entry into host cell"/>
    <property type="evidence" value="ECO:0007669"/>
    <property type="project" value="UniProtKB-KW"/>
</dbReference>
<dbReference type="GO" id="GO:0046718">
    <property type="term" value="P:symbiont entry into host cell"/>
    <property type="evidence" value="ECO:0007669"/>
    <property type="project" value="UniProtKB-KW"/>
</dbReference>
<keyword evidence="4" id="KW-1162">Viral penetration into host cytoplasm</keyword>
<keyword evidence="12" id="KW-0449">Lipoprotein</keyword>
<feature type="region of interest" description="Disordered" evidence="14">
    <location>
        <begin position="20"/>
        <end position="47"/>
    </location>
</feature>
<evidence type="ECO:0000256" key="9">
    <source>
        <dbReference type="ARBA" id="ARBA00022989"/>
    </source>
</evidence>
<protein>
    <submittedName>
        <fullName evidence="15">Middle S protein</fullName>
    </submittedName>
</protein>
<gene>
    <name evidence="15" type="primary">S</name>
</gene>
<keyword evidence="11" id="KW-0325">Glycoprotein</keyword>
<dbReference type="Pfam" id="PF00695">
    <property type="entry name" value="vMSA"/>
    <property type="match status" value="1"/>
</dbReference>
<evidence type="ECO:0000256" key="6">
    <source>
        <dbReference type="ARBA" id="ARBA00022707"/>
    </source>
</evidence>
<accession>D2X3X7</accession>
<evidence type="ECO:0000256" key="8">
    <source>
        <dbReference type="ARBA" id="ARBA00022844"/>
    </source>
</evidence>
<feature type="compositionally biased region" description="Low complexity" evidence="14">
    <location>
        <begin position="29"/>
        <end position="47"/>
    </location>
</feature>
<evidence type="ECO:0000256" key="7">
    <source>
        <dbReference type="ARBA" id="ARBA00022804"/>
    </source>
</evidence>
<keyword evidence="6" id="KW-0519">Myristate</keyword>
<evidence type="ECO:0000256" key="10">
    <source>
        <dbReference type="ARBA" id="ARBA00023136"/>
    </source>
</evidence>
<name>D2X3X7_HBV</name>
<comment type="subcellular location">
    <subcellularLocation>
        <location evidence="1">Virion membrane</location>
    </subcellularLocation>
</comment>
<feature type="non-terminal residue" evidence="15">
    <location>
        <position position="62"/>
    </location>
</feature>
<organismHost>
    <name type="scientific">Homo sapiens</name>
    <name type="common">Human</name>
    <dbReference type="NCBI Taxonomy" id="9606"/>
</organismHost>
<keyword evidence="10" id="KW-0472">Membrane</keyword>
<dbReference type="GO" id="GO:0019062">
    <property type="term" value="P:virion attachment to host cell"/>
    <property type="evidence" value="ECO:0007669"/>
    <property type="project" value="UniProtKB-KW"/>
</dbReference>
<organism evidence="15">
    <name type="scientific">Hepatitis B virus</name>
    <name type="common">HBV</name>
    <dbReference type="NCBI Taxonomy" id="10407"/>
    <lineage>
        <taxon>Viruses</taxon>
        <taxon>Riboviria</taxon>
        <taxon>Pararnavirae</taxon>
        <taxon>Artverviricota</taxon>
        <taxon>Revtraviricetes</taxon>
        <taxon>Blubervirales</taxon>
        <taxon>Hepadnaviridae</taxon>
        <taxon>Orthohepadnavirus</taxon>
        <taxon>Orthohepadnavirus hominoidei</taxon>
    </lineage>
</organism>
<organismHost>
    <name type="scientific">Pan troglodytes</name>
    <name type="common">Chimpanzee</name>
    <dbReference type="NCBI Taxonomy" id="9598"/>
</organismHost>
<keyword evidence="2" id="KW-1168">Fusion of virus membrane with host membrane</keyword>
<evidence type="ECO:0000256" key="11">
    <source>
        <dbReference type="ARBA" id="ARBA00023180"/>
    </source>
</evidence>
<keyword evidence="5" id="KW-0812">Transmembrane</keyword>
<dbReference type="GO" id="GO:0055036">
    <property type="term" value="C:virion membrane"/>
    <property type="evidence" value="ECO:0007669"/>
    <property type="project" value="UniProtKB-SubCell"/>
</dbReference>
<keyword evidence="13" id="KW-1160">Virus entry into host cell</keyword>
<proteinExistence type="predicted"/>
<keyword evidence="8" id="KW-0946">Virion</keyword>
<evidence type="ECO:0000256" key="5">
    <source>
        <dbReference type="ARBA" id="ARBA00022692"/>
    </source>
</evidence>
<evidence type="ECO:0000256" key="2">
    <source>
        <dbReference type="ARBA" id="ARBA00022506"/>
    </source>
</evidence>
<keyword evidence="3" id="KW-0945">Host-virus interaction</keyword>
<dbReference type="InterPro" id="IPR000349">
    <property type="entry name" value="HBV_HBSAG"/>
</dbReference>
<keyword evidence="7" id="KW-1161">Viral attachment to host cell</keyword>
<evidence type="ECO:0000313" key="15">
    <source>
        <dbReference type="EMBL" id="ADB54979.1"/>
    </source>
</evidence>